<comment type="subunit">
    <text evidence="4 8">Dimer of large and small chains.</text>
</comment>
<evidence type="ECO:0000256" key="2">
    <source>
        <dbReference type="ARBA" id="ARBA00005025"/>
    </source>
</evidence>
<dbReference type="FunFam" id="3.30.70.260:FF:000001">
    <property type="entry name" value="Acetolactate synthase, small subunit"/>
    <property type="match status" value="1"/>
</dbReference>
<keyword evidence="5 8" id="KW-0028">Amino-acid biosynthesis</keyword>
<comment type="pathway">
    <text evidence="2 8">Amino-acid biosynthesis; L-valine biosynthesis; L-valine from pyruvate: step 1/4.</text>
</comment>
<dbReference type="Proteomes" id="UP001321249">
    <property type="component" value="Unassembled WGS sequence"/>
</dbReference>
<dbReference type="PROSITE" id="PS51671">
    <property type="entry name" value="ACT"/>
    <property type="match status" value="1"/>
</dbReference>
<dbReference type="InterPro" id="IPR027271">
    <property type="entry name" value="Acetolactate_synth/TF_NikR_C"/>
</dbReference>
<dbReference type="AlphaFoldDB" id="A0AAJ6CSA0"/>
<dbReference type="Proteomes" id="UP001219901">
    <property type="component" value="Chromosome"/>
</dbReference>
<evidence type="ECO:0000256" key="4">
    <source>
        <dbReference type="ARBA" id="ARBA00011744"/>
    </source>
</evidence>
<dbReference type="NCBIfam" id="NF008864">
    <property type="entry name" value="PRK11895.1"/>
    <property type="match status" value="1"/>
</dbReference>
<dbReference type="Pfam" id="PF10369">
    <property type="entry name" value="ALS_ss_C"/>
    <property type="match status" value="1"/>
</dbReference>
<feature type="domain" description="ACT" evidence="9">
    <location>
        <begin position="11"/>
        <end position="91"/>
    </location>
</feature>
<dbReference type="EMBL" id="CP046147">
    <property type="protein sequence ID" value="WFG40116.1"/>
    <property type="molecule type" value="Genomic_DNA"/>
</dbReference>
<evidence type="ECO:0000313" key="12">
    <source>
        <dbReference type="Proteomes" id="UP001219901"/>
    </source>
</evidence>
<comment type="function">
    <text evidence="8">Catalyzes the conversion of 2 pyruvate molecules into acetolactate in the first common step of the biosynthetic pathway of the branched-amino acids such as leucine, isoleucine, and valine.</text>
</comment>
<dbReference type="Gene3D" id="3.30.70.260">
    <property type="match status" value="1"/>
</dbReference>
<dbReference type="InterPro" id="IPR004789">
    <property type="entry name" value="Acetalactate_synth_ssu"/>
</dbReference>
<comment type="catalytic activity">
    <reaction evidence="7 8">
        <text>2 pyruvate + H(+) = (2S)-2-acetolactate + CO2</text>
        <dbReference type="Rhea" id="RHEA:25249"/>
        <dbReference type="ChEBI" id="CHEBI:15361"/>
        <dbReference type="ChEBI" id="CHEBI:15378"/>
        <dbReference type="ChEBI" id="CHEBI:16526"/>
        <dbReference type="ChEBI" id="CHEBI:58476"/>
        <dbReference type="EC" id="2.2.1.6"/>
    </reaction>
</comment>
<evidence type="ECO:0000256" key="3">
    <source>
        <dbReference type="ARBA" id="ARBA00006341"/>
    </source>
</evidence>
<dbReference type="GO" id="GO:0009099">
    <property type="term" value="P:L-valine biosynthetic process"/>
    <property type="evidence" value="ECO:0007669"/>
    <property type="project" value="UniProtKB-UniRule"/>
</dbReference>
<comment type="pathway">
    <text evidence="1 8">Amino-acid biosynthesis; L-isoleucine biosynthesis; L-isoleucine from 2-oxobutanoate: step 1/4.</text>
</comment>
<evidence type="ECO:0000259" key="9">
    <source>
        <dbReference type="PROSITE" id="PS51671"/>
    </source>
</evidence>
<dbReference type="GO" id="GO:0005829">
    <property type="term" value="C:cytosol"/>
    <property type="evidence" value="ECO:0007669"/>
    <property type="project" value="TreeGrafter"/>
</dbReference>
<dbReference type="GO" id="GO:0009097">
    <property type="term" value="P:isoleucine biosynthetic process"/>
    <property type="evidence" value="ECO:0007669"/>
    <property type="project" value="UniProtKB-UniRule"/>
</dbReference>
<evidence type="ECO:0000256" key="5">
    <source>
        <dbReference type="ARBA" id="ARBA00022605"/>
    </source>
</evidence>
<organism evidence="11 12">
    <name type="scientific">Candidatus Lucifugimonas marina</name>
    <dbReference type="NCBI Taxonomy" id="3038979"/>
    <lineage>
        <taxon>Bacteria</taxon>
        <taxon>Bacillati</taxon>
        <taxon>Chloroflexota</taxon>
        <taxon>Dehalococcoidia</taxon>
        <taxon>SAR202 cluster</taxon>
        <taxon>Candidatus Lucifugimonadales</taxon>
        <taxon>Candidatus Lucifugimonadaceae</taxon>
        <taxon>Candidatus Lucifugimonas</taxon>
    </lineage>
</organism>
<keyword evidence="8 11" id="KW-0808">Transferase</keyword>
<dbReference type="FunFam" id="3.30.70.1150:FF:000001">
    <property type="entry name" value="Acetolactate synthase small subunit"/>
    <property type="match status" value="1"/>
</dbReference>
<evidence type="ECO:0000313" key="10">
    <source>
        <dbReference type="EMBL" id="MDG0867509.1"/>
    </source>
</evidence>
<evidence type="ECO:0000256" key="6">
    <source>
        <dbReference type="ARBA" id="ARBA00023304"/>
    </source>
</evidence>
<protein>
    <recommendedName>
        <fullName evidence="8">Acetolactate synthase small subunit</fullName>
        <shortName evidence="8">AHAS</shortName>
        <shortName evidence="8">ALS</shortName>
        <ecNumber evidence="8">2.2.1.6</ecNumber>
    </recommendedName>
    <alternativeName>
        <fullName evidence="8">Acetohydroxy-acid synthase small subunit</fullName>
    </alternativeName>
</protein>
<keyword evidence="12" id="KW-1185">Reference proteome</keyword>
<evidence type="ECO:0000313" key="13">
    <source>
        <dbReference type="Proteomes" id="UP001321249"/>
    </source>
</evidence>
<evidence type="ECO:0000256" key="7">
    <source>
        <dbReference type="ARBA" id="ARBA00048670"/>
    </source>
</evidence>
<dbReference type="GO" id="GO:0003984">
    <property type="term" value="F:acetolactate synthase activity"/>
    <property type="evidence" value="ECO:0007669"/>
    <property type="project" value="UniProtKB-UniRule"/>
</dbReference>
<proteinExistence type="inferred from homology"/>
<reference evidence="12 13" key="1">
    <citation type="submission" date="2019-11" db="EMBL/GenBank/DDBJ databases">
        <authorList>
            <person name="Cho J.-C."/>
        </authorList>
    </citation>
    <scope>NUCLEOTIDE SEQUENCE [LARGE SCALE GENOMIC DNA]</scope>
    <source>
        <strain evidence="11 12">JH1073</strain>
        <strain evidence="10 13">JH702</strain>
    </source>
</reference>
<dbReference type="RefSeq" id="WP_342825941.1">
    <property type="nucleotide sequence ID" value="NZ_CP046146.1"/>
</dbReference>
<comment type="similarity">
    <text evidence="3 8">Belongs to the acetolactate synthase small subunit family.</text>
</comment>
<accession>A0AAJ6CSA0</accession>
<dbReference type="InterPro" id="IPR045865">
    <property type="entry name" value="ACT-like_dom_sf"/>
</dbReference>
<keyword evidence="6 8" id="KW-0100">Branched-chain amino acid biosynthesis</keyword>
<evidence type="ECO:0000256" key="1">
    <source>
        <dbReference type="ARBA" id="ARBA00004974"/>
    </source>
</evidence>
<name>A0AAJ6CSA0_9CHLR</name>
<dbReference type="EMBL" id="WMBE01000003">
    <property type="protein sequence ID" value="MDG0867509.1"/>
    <property type="molecule type" value="Genomic_DNA"/>
</dbReference>
<dbReference type="InterPro" id="IPR019455">
    <property type="entry name" value="Acetolactate_synth_ssu_C"/>
</dbReference>
<dbReference type="InterPro" id="IPR039557">
    <property type="entry name" value="AHAS_ACT"/>
</dbReference>
<sequence>MAPANGTFQRTISALVQDKPGVLARISGLFRRRGFNIASLTVGRSEQSGMSRMTFVVEGPDEVVRHVAAQLDRLIDVVEVHDITEKNIVWRELALIKVSAPASTRSEVLELTNVYRANVIDIGVESLTLEISGGRQKIDSLIELMKKFGLLEVIRTGRVATLRGTLVEGEDDGLYQADASNPTYVLPIPTGETGSV</sequence>
<dbReference type="PANTHER" id="PTHR30239:SF0">
    <property type="entry name" value="ACETOLACTATE SYNTHASE SMALL SUBUNIT 1, CHLOROPLASTIC"/>
    <property type="match status" value="1"/>
</dbReference>
<dbReference type="Pfam" id="PF22629">
    <property type="entry name" value="ACT_AHAS_ss"/>
    <property type="match status" value="1"/>
</dbReference>
<dbReference type="NCBIfam" id="TIGR00119">
    <property type="entry name" value="acolac_sm"/>
    <property type="match status" value="1"/>
</dbReference>
<dbReference type="Gene3D" id="3.30.70.1150">
    <property type="entry name" value="ACT-like. Chain A, domain 2"/>
    <property type="match status" value="1"/>
</dbReference>
<dbReference type="GO" id="GO:1990610">
    <property type="term" value="F:acetolactate synthase regulator activity"/>
    <property type="evidence" value="ECO:0007669"/>
    <property type="project" value="UniProtKB-UniRule"/>
</dbReference>
<dbReference type="CDD" id="cd04878">
    <property type="entry name" value="ACT_AHAS"/>
    <property type="match status" value="1"/>
</dbReference>
<dbReference type="SUPFAM" id="SSF55021">
    <property type="entry name" value="ACT-like"/>
    <property type="match status" value="2"/>
</dbReference>
<reference evidence="11" key="2">
    <citation type="journal article" date="2023" name="Nat. Commun.">
        <title>Cultivation of marine bacteria of the SAR202 clade.</title>
        <authorList>
            <person name="Lim Y."/>
            <person name="Seo J.H."/>
            <person name="Giovannoni S.J."/>
            <person name="Kang I."/>
            <person name="Cho J.C."/>
        </authorList>
    </citation>
    <scope>NUCLEOTIDE SEQUENCE</scope>
    <source>
        <strain evidence="11">JH1073</strain>
    </source>
</reference>
<dbReference type="PANTHER" id="PTHR30239">
    <property type="entry name" value="ACETOLACTATE SYNTHASE SMALL SUBUNIT"/>
    <property type="match status" value="1"/>
</dbReference>
<evidence type="ECO:0000313" key="11">
    <source>
        <dbReference type="EMBL" id="WFG40116.1"/>
    </source>
</evidence>
<dbReference type="InterPro" id="IPR054480">
    <property type="entry name" value="AHAS_small-like_ACT"/>
</dbReference>
<dbReference type="InterPro" id="IPR002912">
    <property type="entry name" value="ACT_dom"/>
</dbReference>
<dbReference type="EC" id="2.2.1.6" evidence="8"/>
<evidence type="ECO:0000256" key="8">
    <source>
        <dbReference type="RuleBase" id="RU368092"/>
    </source>
</evidence>
<reference evidence="12" key="3">
    <citation type="submission" date="2023-06" db="EMBL/GenBank/DDBJ databases">
        <title>Pangenomics reveal diversification of enzyme families and niche specialization in globally abundant SAR202 bacteria.</title>
        <authorList>
            <person name="Saw J.H.W."/>
        </authorList>
    </citation>
    <scope>NUCLEOTIDE SEQUENCE [LARGE SCALE GENOMIC DNA]</scope>
    <source>
        <strain evidence="12">JH1073</strain>
    </source>
</reference>
<gene>
    <name evidence="11" type="primary">ilvN</name>
    <name evidence="10" type="ORF">GKO46_10580</name>
    <name evidence="11" type="ORF">GKO48_10960</name>
</gene>